<dbReference type="GO" id="GO:0010506">
    <property type="term" value="P:regulation of autophagy"/>
    <property type="evidence" value="ECO:0007669"/>
    <property type="project" value="InterPro"/>
</dbReference>
<reference evidence="10 11" key="1">
    <citation type="submission" date="2016-07" db="EMBL/GenBank/DDBJ databases">
        <title>Pervasive Adenine N6-methylation of Active Genes in Fungi.</title>
        <authorList>
            <consortium name="DOE Joint Genome Institute"/>
            <person name="Mondo S.J."/>
            <person name="Dannebaum R.O."/>
            <person name="Kuo R.C."/>
            <person name="Labutti K."/>
            <person name="Haridas S."/>
            <person name="Kuo A."/>
            <person name="Salamov A."/>
            <person name="Ahrendt S.R."/>
            <person name="Lipzen A."/>
            <person name="Sullivan W."/>
            <person name="Andreopoulos W.B."/>
            <person name="Clum A."/>
            <person name="Lindquist E."/>
            <person name="Daum C."/>
            <person name="Ramamoorthy G.K."/>
            <person name="Gryganskyi A."/>
            <person name="Culley D."/>
            <person name="Magnuson J.K."/>
            <person name="James T.Y."/>
            <person name="O'Malley M.A."/>
            <person name="Stajich J.E."/>
            <person name="Spatafora J.W."/>
            <person name="Visel A."/>
            <person name="Grigoriev I.V."/>
        </authorList>
    </citation>
    <scope>NUCLEOTIDE SEQUENCE [LARGE SCALE GENOMIC DNA]</scope>
    <source>
        <strain evidence="10 11">68-887.2</strain>
    </source>
</reference>
<evidence type="ECO:0000256" key="6">
    <source>
        <dbReference type="ARBA" id="ARBA00030237"/>
    </source>
</evidence>
<dbReference type="InterPro" id="IPR011009">
    <property type="entry name" value="Kinase-like_dom_sf"/>
</dbReference>
<evidence type="ECO:0000256" key="2">
    <source>
        <dbReference type="ARBA" id="ARBA00022679"/>
    </source>
</evidence>
<dbReference type="InterPro" id="IPR048941">
    <property type="entry name" value="ATG1-like_MIT2"/>
</dbReference>
<dbReference type="InterPro" id="IPR008271">
    <property type="entry name" value="Ser/Thr_kinase_AS"/>
</dbReference>
<dbReference type="InterPro" id="IPR000719">
    <property type="entry name" value="Prot_kinase_dom"/>
</dbReference>
<sequence length="944" mass="104035">MPPDTQSEREQSGERSKEKKHPHGNKGRVGNYVLGEEIGSGSFATVYKGHRSKSKVPIAIKTVLRQKLTSKLLENLESEINILKVIHNRNIVGLEDCFKNDTHIYLVMEYCSGNDLSVYLRNRGRLPTLDFVPTPSMGLVPGPDSVDGKVFWPHPPTGGLDQRVVRCFLGQLAAALRCLRSHDLIHRDIKPQNLLLHPASSMDYADGHPYGIPLLKVADFGFARILPAAAMAETLCGSPLYMAPEILRYEKYDAKADLWSVGAVLYEMLVGRPHFRASNHVELLRRIEKNDDRIKFPDESSRASDAEDPPTPVPPDLKALIRGLLKKRPTQRMSFDEFFASSHVWEVSMSDSTSTEEDGTLSLEVSTDADMDSLKGSGRIRDMIESVERSKDRILPTRAPQPLSTDPALNPQPAPRPQAKTIAPPAPLQQITRPIRRSEPKYYVSDDYDPPEAEPASSPNTTTTGRAHPRPINYTVQRQLSRDKEPASVEDPQPITPSFPVQPRQGRMSEGSPLAATPPITMSQEPETTGKDESALDGSDSVVGREYVVVEKRTVEINALADELDQASKKPAAVARRPSSRTSVVSRPVSAFKPGSSAPPATSQVVPPRSYSPPFTLSGTPPFAAPPGRRTSLTPLVRPPSLPKAMNVATFPPVSLPYADPSRFSTSPTALQTGALARALTNTAMRLIGTSADKAVTAFSRAAYPNRRRPSLLRTSSTDADPAEEELLRSVEDMARKAFVLFELADLRLATWQALAQASPAFLGSLRRKSSSSSNNSELVAFRKQELAAGEACMLYCRALGYIVQGTSKIQRFWEISGGRETSSELNDMVQWLRARFNECYEKAEWAKERCAEQLPFVERLVYEAAREGSKQAANAELHGDLKSAEAGYETALWQVQALVDDSWDLKEEDRASFEKFIPPIRARLDAARKKIAESTGTPTSARS</sequence>
<feature type="compositionally biased region" description="Basic and acidic residues" evidence="8">
    <location>
        <begin position="296"/>
        <end position="305"/>
    </location>
</feature>
<dbReference type="GO" id="GO:0000422">
    <property type="term" value="P:autophagy of mitochondrion"/>
    <property type="evidence" value="ECO:0007669"/>
    <property type="project" value="TreeGrafter"/>
</dbReference>
<accession>A0A1Y2BJ19</accession>
<dbReference type="GO" id="GO:0005524">
    <property type="term" value="F:ATP binding"/>
    <property type="evidence" value="ECO:0007669"/>
    <property type="project" value="UniProtKB-UniRule"/>
</dbReference>
<dbReference type="GO" id="GO:0000045">
    <property type="term" value="P:autophagosome assembly"/>
    <property type="evidence" value="ECO:0007669"/>
    <property type="project" value="TreeGrafter"/>
</dbReference>
<feature type="region of interest" description="Disordered" evidence="8">
    <location>
        <begin position="571"/>
        <end position="609"/>
    </location>
</feature>
<dbReference type="GO" id="GO:0005829">
    <property type="term" value="C:cytosol"/>
    <property type="evidence" value="ECO:0007669"/>
    <property type="project" value="TreeGrafter"/>
</dbReference>
<evidence type="ECO:0000256" key="4">
    <source>
        <dbReference type="ARBA" id="ARBA00022777"/>
    </source>
</evidence>
<evidence type="ECO:0000256" key="1">
    <source>
        <dbReference type="ARBA" id="ARBA00012513"/>
    </source>
</evidence>
<feature type="region of interest" description="Disordered" evidence="8">
    <location>
        <begin position="296"/>
        <end position="316"/>
    </location>
</feature>
<dbReference type="GO" id="GO:0034727">
    <property type="term" value="P:piecemeal microautophagy of the nucleus"/>
    <property type="evidence" value="ECO:0007669"/>
    <property type="project" value="TreeGrafter"/>
</dbReference>
<dbReference type="PROSITE" id="PS00108">
    <property type="entry name" value="PROTEIN_KINASE_ST"/>
    <property type="match status" value="1"/>
</dbReference>
<dbReference type="GO" id="GO:0061709">
    <property type="term" value="P:reticulophagy"/>
    <property type="evidence" value="ECO:0007669"/>
    <property type="project" value="TreeGrafter"/>
</dbReference>
<evidence type="ECO:0000259" key="9">
    <source>
        <dbReference type="PROSITE" id="PS50011"/>
    </source>
</evidence>
<organism evidence="10 11">
    <name type="scientific">Naematelia encephala</name>
    <dbReference type="NCBI Taxonomy" id="71784"/>
    <lineage>
        <taxon>Eukaryota</taxon>
        <taxon>Fungi</taxon>
        <taxon>Dikarya</taxon>
        <taxon>Basidiomycota</taxon>
        <taxon>Agaricomycotina</taxon>
        <taxon>Tremellomycetes</taxon>
        <taxon>Tremellales</taxon>
        <taxon>Naemateliaceae</taxon>
        <taxon>Naematelia</taxon>
    </lineage>
</organism>
<dbReference type="PROSITE" id="PS50011">
    <property type="entry name" value="PROTEIN_KINASE_DOM"/>
    <property type="match status" value="1"/>
</dbReference>
<feature type="region of interest" description="Disordered" evidence="8">
    <location>
        <begin position="350"/>
        <end position="539"/>
    </location>
</feature>
<dbReference type="SUPFAM" id="SSF56112">
    <property type="entry name" value="Protein kinase-like (PK-like)"/>
    <property type="match status" value="1"/>
</dbReference>
<dbReference type="PANTHER" id="PTHR24348">
    <property type="entry name" value="SERINE/THREONINE-PROTEIN KINASE UNC-51-RELATED"/>
    <property type="match status" value="1"/>
</dbReference>
<dbReference type="InterPro" id="IPR045269">
    <property type="entry name" value="Atg1-like"/>
</dbReference>
<dbReference type="GO" id="GO:0042594">
    <property type="term" value="P:response to starvation"/>
    <property type="evidence" value="ECO:0007669"/>
    <property type="project" value="TreeGrafter"/>
</dbReference>
<keyword evidence="2" id="KW-0808">Transferase</keyword>
<dbReference type="InParanoid" id="A0A1Y2BJ19"/>
<dbReference type="Pfam" id="PF21127">
    <property type="entry name" value="ATG1-like_MIT2"/>
    <property type="match status" value="1"/>
</dbReference>
<dbReference type="EMBL" id="MCFC01000002">
    <property type="protein sequence ID" value="ORY34580.1"/>
    <property type="molecule type" value="Genomic_DNA"/>
</dbReference>
<dbReference type="Pfam" id="PF00069">
    <property type="entry name" value="Pkinase"/>
    <property type="match status" value="1"/>
</dbReference>
<dbReference type="GO" id="GO:0005776">
    <property type="term" value="C:autophagosome"/>
    <property type="evidence" value="ECO:0007669"/>
    <property type="project" value="TreeGrafter"/>
</dbReference>
<dbReference type="Proteomes" id="UP000193986">
    <property type="component" value="Unassembled WGS sequence"/>
</dbReference>
<dbReference type="InterPro" id="IPR022708">
    <property type="entry name" value="Atg1-like_tMIT"/>
</dbReference>
<dbReference type="GO" id="GO:0034045">
    <property type="term" value="C:phagophore assembly site membrane"/>
    <property type="evidence" value="ECO:0007669"/>
    <property type="project" value="TreeGrafter"/>
</dbReference>
<name>A0A1Y2BJ19_9TREE</name>
<dbReference type="SMART" id="SM00220">
    <property type="entry name" value="S_TKc"/>
    <property type="match status" value="1"/>
</dbReference>
<feature type="domain" description="Protein kinase" evidence="9">
    <location>
        <begin position="32"/>
        <end position="346"/>
    </location>
</feature>
<dbReference type="InterPro" id="IPR017441">
    <property type="entry name" value="Protein_kinase_ATP_BS"/>
</dbReference>
<feature type="compositionally biased region" description="Basic and acidic residues" evidence="8">
    <location>
        <begin position="1"/>
        <end position="17"/>
    </location>
</feature>
<feature type="binding site" evidence="7">
    <location>
        <position position="61"/>
    </location>
    <ligand>
        <name>ATP</name>
        <dbReference type="ChEBI" id="CHEBI:30616"/>
    </ligand>
</feature>
<dbReference type="Pfam" id="PF12063">
    <property type="entry name" value="ATG1-like_MIT1"/>
    <property type="match status" value="1"/>
</dbReference>
<comment type="caution">
    <text evidence="10">The sequence shown here is derived from an EMBL/GenBank/DDBJ whole genome shotgun (WGS) entry which is preliminary data.</text>
</comment>
<evidence type="ECO:0000256" key="3">
    <source>
        <dbReference type="ARBA" id="ARBA00022741"/>
    </source>
</evidence>
<keyword evidence="3 7" id="KW-0547">Nucleotide-binding</keyword>
<dbReference type="Gene3D" id="3.30.200.20">
    <property type="entry name" value="Phosphorylase Kinase, domain 1"/>
    <property type="match status" value="1"/>
</dbReference>
<dbReference type="STRING" id="71784.A0A1Y2BJ19"/>
<feature type="compositionally biased region" description="Basic and acidic residues" evidence="8">
    <location>
        <begin position="379"/>
        <end position="395"/>
    </location>
</feature>
<proteinExistence type="predicted"/>
<dbReference type="FunFam" id="3.30.200.20:FF:000042">
    <property type="entry name" value="Aurora kinase A"/>
    <property type="match status" value="1"/>
</dbReference>
<dbReference type="FunCoup" id="A0A1Y2BJ19">
    <property type="interactions" value="113"/>
</dbReference>
<dbReference type="EC" id="2.7.11.1" evidence="1"/>
<feature type="compositionally biased region" description="Low complexity" evidence="8">
    <location>
        <begin position="571"/>
        <end position="591"/>
    </location>
</feature>
<keyword evidence="4" id="KW-0418">Kinase</keyword>
<dbReference type="Gene3D" id="1.10.510.10">
    <property type="entry name" value="Transferase(Phosphotransferase) domain 1"/>
    <property type="match status" value="1"/>
</dbReference>
<dbReference type="GO" id="GO:0004674">
    <property type="term" value="F:protein serine/threonine kinase activity"/>
    <property type="evidence" value="ECO:0007669"/>
    <property type="project" value="UniProtKB-KW"/>
</dbReference>
<evidence type="ECO:0000256" key="7">
    <source>
        <dbReference type="PROSITE-ProRule" id="PRU10141"/>
    </source>
</evidence>
<feature type="region of interest" description="Disordered" evidence="8">
    <location>
        <begin position="1"/>
        <end position="31"/>
    </location>
</feature>
<dbReference type="PANTHER" id="PTHR24348:SF22">
    <property type="entry name" value="NON-SPECIFIC SERINE_THREONINE PROTEIN KINASE"/>
    <property type="match status" value="1"/>
</dbReference>
<gene>
    <name evidence="10" type="ORF">BCR39DRAFT_116114</name>
</gene>
<keyword evidence="11" id="KW-1185">Reference proteome</keyword>
<dbReference type="PROSITE" id="PS00107">
    <property type="entry name" value="PROTEIN_KINASE_ATP"/>
    <property type="match status" value="1"/>
</dbReference>
<dbReference type="CDD" id="cd14009">
    <property type="entry name" value="STKc_ATG1_ULK_like"/>
    <property type="match status" value="1"/>
</dbReference>
<evidence type="ECO:0000256" key="8">
    <source>
        <dbReference type="SAM" id="MobiDB-lite"/>
    </source>
</evidence>
<evidence type="ECO:0000256" key="5">
    <source>
        <dbReference type="ARBA" id="ARBA00022840"/>
    </source>
</evidence>
<evidence type="ECO:0000313" key="10">
    <source>
        <dbReference type="EMBL" id="ORY34580.1"/>
    </source>
</evidence>
<dbReference type="AlphaFoldDB" id="A0A1Y2BJ19"/>
<protein>
    <recommendedName>
        <fullName evidence="1">non-specific serine/threonine protein kinase</fullName>
        <ecNumber evidence="1">2.7.11.1</ecNumber>
    </recommendedName>
    <alternativeName>
        <fullName evidence="6">Autophagy-related protein 1</fullName>
    </alternativeName>
</protein>
<dbReference type="OrthoDB" id="346907at2759"/>
<keyword evidence="5 7" id="KW-0067">ATP-binding</keyword>
<evidence type="ECO:0000313" key="11">
    <source>
        <dbReference type="Proteomes" id="UP000193986"/>
    </source>
</evidence>